<dbReference type="GO" id="GO:0005886">
    <property type="term" value="C:plasma membrane"/>
    <property type="evidence" value="ECO:0007669"/>
    <property type="project" value="UniProtKB-SubCell"/>
</dbReference>
<dbReference type="OrthoDB" id="26684at2157"/>
<feature type="transmembrane region" description="Helical" evidence="6">
    <location>
        <begin position="60"/>
        <end position="82"/>
    </location>
</feature>
<evidence type="ECO:0000256" key="1">
    <source>
        <dbReference type="ARBA" id="ARBA00004651"/>
    </source>
</evidence>
<keyword evidence="3 6" id="KW-0812">Transmembrane</keyword>
<keyword evidence="5 6" id="KW-0472">Membrane</keyword>
<sequence>MATATALRERLPGLGFLVVLAVLAHLLAGVLPALSPLIVAVALGALVANTLGKPDWAAPGIGLGSLSLETGIVLLGASVSLAEVRASGPLVVGLVVVTVAAGVLSVELLARRGFGLRDKTASLLAAGSSICGVSAAAAVAGTIDADGDQLTHVVATILLFDAATLLAFPVAGDLLGLTGKQFGIWAGLSMFSTGPVAAAGFAHSAVAGRWATVTKLTRNSLLGVVALAYAVRYATGDTRSPEFRRIVTEFPKFLVGFFLVAAVANAGLLSDGTLSTIDIAADWLFTLAFVGLGFDIRLAEMRDTGLSPTLVVLVHLLVVSGVTLLAVTTLF</sequence>
<feature type="transmembrane region" description="Helical" evidence="6">
    <location>
        <begin position="280"/>
        <end position="298"/>
    </location>
</feature>
<evidence type="ECO:0000256" key="2">
    <source>
        <dbReference type="ARBA" id="ARBA00022475"/>
    </source>
</evidence>
<comment type="subcellular location">
    <subcellularLocation>
        <location evidence="1">Cell membrane</location>
        <topology evidence="1">Multi-pass membrane protein</topology>
    </subcellularLocation>
</comment>
<feature type="transmembrane region" description="Helical" evidence="6">
    <location>
        <begin position="182"/>
        <end position="204"/>
    </location>
</feature>
<feature type="transmembrane region" description="Helical" evidence="6">
    <location>
        <begin position="88"/>
        <end position="110"/>
    </location>
</feature>
<feature type="transmembrane region" description="Helical" evidence="6">
    <location>
        <begin position="15"/>
        <end position="48"/>
    </location>
</feature>
<dbReference type="PANTHER" id="PTHR30106">
    <property type="entry name" value="INNER MEMBRANE PROTEIN YEIH-RELATED"/>
    <property type="match status" value="1"/>
</dbReference>
<evidence type="ECO:0000256" key="6">
    <source>
        <dbReference type="SAM" id="Phobius"/>
    </source>
</evidence>
<protein>
    <submittedName>
        <fullName evidence="7">Conserved hypothetical integral membrane protein</fullName>
    </submittedName>
</protein>
<keyword evidence="2" id="KW-1003">Cell membrane</keyword>
<dbReference type="Pfam" id="PF03601">
    <property type="entry name" value="Cons_hypoth698"/>
    <property type="match status" value="1"/>
</dbReference>
<dbReference type="STRING" id="660521.SAMN04487949_1781"/>
<feature type="transmembrane region" description="Helical" evidence="6">
    <location>
        <begin position="310"/>
        <end position="330"/>
    </location>
</feature>
<feature type="transmembrane region" description="Helical" evidence="6">
    <location>
        <begin position="149"/>
        <end position="170"/>
    </location>
</feature>
<evidence type="ECO:0000256" key="5">
    <source>
        <dbReference type="ARBA" id="ARBA00023136"/>
    </source>
</evidence>
<evidence type="ECO:0000313" key="8">
    <source>
        <dbReference type="Proteomes" id="UP000199451"/>
    </source>
</evidence>
<evidence type="ECO:0000256" key="3">
    <source>
        <dbReference type="ARBA" id="ARBA00022692"/>
    </source>
</evidence>
<feature type="transmembrane region" description="Helical" evidence="6">
    <location>
        <begin position="122"/>
        <end position="143"/>
    </location>
</feature>
<dbReference type="Proteomes" id="UP000199451">
    <property type="component" value="Unassembled WGS sequence"/>
</dbReference>
<dbReference type="EMBL" id="FNHL01000002">
    <property type="protein sequence ID" value="SDM47324.1"/>
    <property type="molecule type" value="Genomic_DNA"/>
</dbReference>
<dbReference type="AlphaFoldDB" id="A0A1G9TIN4"/>
<gene>
    <name evidence="7" type="ORF">SAMN04487949_1781</name>
</gene>
<keyword evidence="8" id="KW-1185">Reference proteome</keyword>
<organism evidence="7 8">
    <name type="scientific">Halogranum gelatinilyticum</name>
    <dbReference type="NCBI Taxonomy" id="660521"/>
    <lineage>
        <taxon>Archaea</taxon>
        <taxon>Methanobacteriati</taxon>
        <taxon>Methanobacteriota</taxon>
        <taxon>Stenosarchaea group</taxon>
        <taxon>Halobacteria</taxon>
        <taxon>Halobacteriales</taxon>
        <taxon>Haloferacaceae</taxon>
    </lineage>
</organism>
<evidence type="ECO:0000313" key="7">
    <source>
        <dbReference type="EMBL" id="SDM47324.1"/>
    </source>
</evidence>
<dbReference type="InterPro" id="IPR018383">
    <property type="entry name" value="UPF0324_pro"/>
</dbReference>
<dbReference type="PANTHER" id="PTHR30106:SF1">
    <property type="entry name" value="UPF0324 MEMBRANE PROTEIN FN0533"/>
    <property type="match status" value="1"/>
</dbReference>
<keyword evidence="4 6" id="KW-1133">Transmembrane helix</keyword>
<feature type="transmembrane region" description="Helical" evidence="6">
    <location>
        <begin position="246"/>
        <end position="268"/>
    </location>
</feature>
<accession>A0A1G9TIN4</accession>
<evidence type="ECO:0000256" key="4">
    <source>
        <dbReference type="ARBA" id="ARBA00022989"/>
    </source>
</evidence>
<reference evidence="8" key="1">
    <citation type="submission" date="2016-10" db="EMBL/GenBank/DDBJ databases">
        <authorList>
            <person name="Varghese N."/>
            <person name="Submissions S."/>
        </authorList>
    </citation>
    <scope>NUCLEOTIDE SEQUENCE [LARGE SCALE GENOMIC DNA]</scope>
    <source>
        <strain evidence="8">CGMCC 1.10119</strain>
    </source>
</reference>
<name>A0A1G9TIN4_9EURY</name>
<proteinExistence type="predicted"/>
<dbReference type="RefSeq" id="WP_089696712.1">
    <property type="nucleotide sequence ID" value="NZ_FNHL01000002.1"/>
</dbReference>